<proteinExistence type="predicted"/>
<keyword evidence="3" id="KW-1185">Reference proteome</keyword>
<dbReference type="OrthoDB" id="9907198at2"/>
<dbReference type="RefSeq" id="WP_126776042.1">
    <property type="nucleotide sequence ID" value="NZ_PIPM01000002.1"/>
</dbReference>
<evidence type="ECO:0000313" key="3">
    <source>
        <dbReference type="Proteomes" id="UP000288405"/>
    </source>
</evidence>
<evidence type="ECO:0000256" key="1">
    <source>
        <dbReference type="SAM" id="MobiDB-lite"/>
    </source>
</evidence>
<comment type="caution">
    <text evidence="2">The sequence shown here is derived from an EMBL/GenBank/DDBJ whole genome shotgun (WGS) entry which is preliminary data.</text>
</comment>
<feature type="region of interest" description="Disordered" evidence="1">
    <location>
        <begin position="40"/>
        <end position="71"/>
    </location>
</feature>
<reference evidence="2 3" key="1">
    <citation type="journal article" date="2011" name="Front. Microbiol.">
        <title>Genomic signatures of strain selection and enhancement in Bacillus atrophaeus var. globigii, a historical biowarfare simulant.</title>
        <authorList>
            <person name="Gibbons H.S."/>
            <person name="Broomall S.M."/>
            <person name="McNew L.A."/>
            <person name="Daligault H."/>
            <person name="Chapman C."/>
            <person name="Bruce D."/>
            <person name="Karavis M."/>
            <person name="Krepps M."/>
            <person name="McGregor P.A."/>
            <person name="Hong C."/>
            <person name="Park K.H."/>
            <person name="Akmal A."/>
            <person name="Feldman A."/>
            <person name="Lin J.S."/>
            <person name="Chang W.E."/>
            <person name="Higgs B.W."/>
            <person name="Demirev P."/>
            <person name="Lindquist J."/>
            <person name="Liem A."/>
            <person name="Fochler E."/>
            <person name="Read T.D."/>
            <person name="Tapia R."/>
            <person name="Johnson S."/>
            <person name="Bishop-Lilly K.A."/>
            <person name="Detter C."/>
            <person name="Han C."/>
            <person name="Sozhamannan S."/>
            <person name="Rosenzweig C.N."/>
            <person name="Skowronski E.W."/>
        </authorList>
    </citation>
    <scope>NUCLEOTIDE SEQUENCE [LARGE SCALE GENOMIC DNA]</scope>
    <source>
        <strain evidence="2 3">GYP-17</strain>
    </source>
</reference>
<protein>
    <submittedName>
        <fullName evidence="2">Uncharacterized protein</fullName>
    </submittedName>
</protein>
<dbReference type="AlphaFoldDB" id="A0A432WPE4"/>
<organism evidence="2 3">
    <name type="scientific">Aliidiomarina sanyensis</name>
    <dbReference type="NCBI Taxonomy" id="1249555"/>
    <lineage>
        <taxon>Bacteria</taxon>
        <taxon>Pseudomonadati</taxon>
        <taxon>Pseudomonadota</taxon>
        <taxon>Gammaproteobacteria</taxon>
        <taxon>Alteromonadales</taxon>
        <taxon>Idiomarinaceae</taxon>
        <taxon>Aliidiomarina</taxon>
    </lineage>
</organism>
<gene>
    <name evidence="2" type="ORF">CWE11_02565</name>
</gene>
<sequence length="201" mass="21914">MAKAVIAFLVGVLLIFLVLHLIAVDSPFVRLPPSTDGVHVTPASNDRNLTIIPSEERPDTAPEPSTDEVRASHERASAEALIDAATSEDLAIRRIIELNVLLLAHIETSAAFAHHRTLTVALHEFNGTTIHSLVCTGTRCSGLIRTSTQAQAESLGLWLTESKQLGDFIVDGTYRVFEEDAMQFVHVVLTTDPERGLPMQD</sequence>
<name>A0A432WPE4_9GAMM</name>
<dbReference type="Proteomes" id="UP000288405">
    <property type="component" value="Unassembled WGS sequence"/>
</dbReference>
<evidence type="ECO:0000313" key="2">
    <source>
        <dbReference type="EMBL" id="RUO35662.1"/>
    </source>
</evidence>
<accession>A0A432WPE4</accession>
<dbReference type="EMBL" id="PIPM01000002">
    <property type="protein sequence ID" value="RUO35662.1"/>
    <property type="molecule type" value="Genomic_DNA"/>
</dbReference>